<dbReference type="HAMAP" id="MF_01898">
    <property type="entry name" value="GyrB"/>
    <property type="match status" value="1"/>
</dbReference>
<dbReference type="InterPro" id="IPR000565">
    <property type="entry name" value="Topo_IIA_B"/>
</dbReference>
<dbReference type="NCBIfam" id="TIGR01059">
    <property type="entry name" value="gyrB"/>
    <property type="match status" value="1"/>
</dbReference>
<evidence type="ECO:0000256" key="4">
    <source>
        <dbReference type="ARBA" id="ARBA00022741"/>
    </source>
</evidence>
<organism evidence="13 14">
    <name type="scientific">Clostridium intestinale DSM 6191</name>
    <dbReference type="NCBI Taxonomy" id="1121320"/>
    <lineage>
        <taxon>Bacteria</taxon>
        <taxon>Bacillati</taxon>
        <taxon>Bacillota</taxon>
        <taxon>Clostridia</taxon>
        <taxon>Eubacteriales</taxon>
        <taxon>Clostridiaceae</taxon>
        <taxon>Clostridium</taxon>
    </lineage>
</organism>
<dbReference type="PRINTS" id="PR01159">
    <property type="entry name" value="DNAGYRASEB"/>
</dbReference>
<dbReference type="GO" id="GO:0003677">
    <property type="term" value="F:DNA binding"/>
    <property type="evidence" value="ECO:0007669"/>
    <property type="project" value="UniProtKB-KW"/>
</dbReference>
<dbReference type="InterPro" id="IPR013759">
    <property type="entry name" value="Topo_IIA_B_C"/>
</dbReference>
<dbReference type="GO" id="GO:0006261">
    <property type="term" value="P:DNA-templated DNA replication"/>
    <property type="evidence" value="ECO:0007669"/>
    <property type="project" value="UniProtKB-UniRule"/>
</dbReference>
<evidence type="ECO:0000256" key="1">
    <source>
        <dbReference type="ARBA" id="ARBA00000185"/>
    </source>
</evidence>
<feature type="binding site" evidence="11">
    <location>
        <position position="500"/>
    </location>
    <ligand>
        <name>Mg(2+)</name>
        <dbReference type="ChEBI" id="CHEBI:18420"/>
        <label>1</label>
        <note>catalytic</note>
    </ligand>
</feature>
<dbReference type="InterPro" id="IPR006171">
    <property type="entry name" value="TOPRIM_dom"/>
</dbReference>
<dbReference type="AlphaFoldDB" id="A0A1M5ZSD1"/>
<keyword evidence="9 11" id="KW-0413">Isomerase</keyword>
<dbReference type="PANTHER" id="PTHR45866:SF1">
    <property type="entry name" value="DNA GYRASE SUBUNIT B, MITOCHONDRIAL"/>
    <property type="match status" value="1"/>
</dbReference>
<feature type="domain" description="Toprim" evidence="12">
    <location>
        <begin position="421"/>
        <end position="535"/>
    </location>
</feature>
<dbReference type="InterPro" id="IPR002288">
    <property type="entry name" value="DNA_gyrase_B_C"/>
</dbReference>
<proteinExistence type="inferred from homology"/>
<sequence length="638" mass="71150">MLEENKQKYDDSQIQVLEGLEAVRKRPGMYIGSTSSRGLHHLVYEIVDNSIDEALAGYCKNIDVYIHEDNSITVIDDGRGMPVGINDKLGKATVEVIMTVLHAGGKFGGGGYKVSGGLHGVGASVVNALSEACEVIVTRDGYIWKQSYSKGNVLTPLIKLEESEPEAHGTKTHFKPDEEIFEETVFDFEILSKRLRELAFLNKGINIRLVDERDENEELYYYEGGIKSFVSYLNRNKEVLHKEPIYVEGLKDGVAVEVALQYHDGYNENIFSFANNIDTIEGGTHLVGFKTALTRAVNDYGKKFGHLKDADKNLSGDDIREGLTAVVSVKISDPQFEGQTKTKLGNSEVRGIVDGVVGETVSLFLEENPNIGKIIIDKALVAARAREAARKARELTRKSVLERSSLPGKLADCSSKDPLECEIYIVEGDSAGGSAKQGRNRRFQAILPLRGKILNVEKQRLDRILNADSIRSMITAFGAGIGTDFDVEKIRYNRIIIMTDADVDGAHIRTLLLTFFYRYMRELIDGGHVYIAQPPLYKVTRNKKEWYAYTDAELEVVLKEIGGKDNNTNIQRYKGLGEMNASQLWETTMDPDKRTLLKATVDDAMAADEIFTILMGDKVEPRREFITNNAKKVVNLDI</sequence>
<evidence type="ECO:0000313" key="14">
    <source>
        <dbReference type="Proteomes" id="UP000184241"/>
    </source>
</evidence>
<dbReference type="Gene3D" id="3.30.230.10">
    <property type="match status" value="1"/>
</dbReference>
<dbReference type="SUPFAM" id="SSF56719">
    <property type="entry name" value="Type II DNA topoisomerase"/>
    <property type="match status" value="1"/>
</dbReference>
<evidence type="ECO:0000256" key="6">
    <source>
        <dbReference type="ARBA" id="ARBA00022842"/>
    </source>
</evidence>
<dbReference type="PANTHER" id="PTHR45866">
    <property type="entry name" value="DNA GYRASE/TOPOISOMERASE SUBUNIT B"/>
    <property type="match status" value="1"/>
</dbReference>
<dbReference type="Pfam" id="PF01751">
    <property type="entry name" value="Toprim"/>
    <property type="match status" value="1"/>
</dbReference>
<dbReference type="NCBIfam" id="NF004189">
    <property type="entry name" value="PRK05644.1"/>
    <property type="match status" value="1"/>
</dbReference>
<name>A0A1M5ZSD1_9CLOT</name>
<dbReference type="GO" id="GO:0005524">
    <property type="term" value="F:ATP binding"/>
    <property type="evidence" value="ECO:0007669"/>
    <property type="project" value="UniProtKB-UniRule"/>
</dbReference>
<comment type="subcellular location">
    <subcellularLocation>
        <location evidence="11">Cytoplasm</location>
    </subcellularLocation>
</comment>
<keyword evidence="8" id="KW-0238">DNA-binding</keyword>
<dbReference type="Gene3D" id="3.30.565.10">
    <property type="entry name" value="Histidine kinase-like ATPase, C-terminal domain"/>
    <property type="match status" value="1"/>
</dbReference>
<protein>
    <recommendedName>
        <fullName evidence="11">DNA gyrase subunit B</fullName>
        <ecNumber evidence="11">5.6.2.2</ecNumber>
    </recommendedName>
</protein>
<feature type="site" description="Interaction with DNA" evidence="11">
    <location>
        <position position="452"/>
    </location>
</feature>
<evidence type="ECO:0000256" key="9">
    <source>
        <dbReference type="ARBA" id="ARBA00023235"/>
    </source>
</evidence>
<dbReference type="EMBL" id="FQXU01000010">
    <property type="protein sequence ID" value="SHI27068.1"/>
    <property type="molecule type" value="Genomic_DNA"/>
</dbReference>
<dbReference type="InterPro" id="IPR018522">
    <property type="entry name" value="TopoIIA_CS"/>
</dbReference>
<dbReference type="GO" id="GO:0005737">
    <property type="term" value="C:cytoplasm"/>
    <property type="evidence" value="ECO:0007669"/>
    <property type="project" value="UniProtKB-SubCell"/>
</dbReference>
<keyword evidence="3 11" id="KW-0479">Metal-binding</keyword>
<dbReference type="FunFam" id="3.30.230.10:FF:000005">
    <property type="entry name" value="DNA gyrase subunit B"/>
    <property type="match status" value="1"/>
</dbReference>
<evidence type="ECO:0000256" key="3">
    <source>
        <dbReference type="ARBA" id="ARBA00022723"/>
    </source>
</evidence>
<keyword evidence="7 11" id="KW-0799">Topoisomerase</keyword>
<comment type="miscellaneous">
    <text evidence="11">Few gyrases are as efficient as E.coli at forming negative supercoils. Not all organisms have 2 type II topoisomerases; in organisms with a single type II topoisomerase this enzyme also has to decatenate newly replicated chromosomes.</text>
</comment>
<dbReference type="FunFam" id="3.40.50.670:FF:000002">
    <property type="entry name" value="DNA gyrase subunit B"/>
    <property type="match status" value="1"/>
</dbReference>
<keyword evidence="5 11" id="KW-0067">ATP-binding</keyword>
<feature type="site" description="Interaction with DNA" evidence="11">
    <location>
        <position position="455"/>
    </location>
</feature>
<keyword evidence="11" id="KW-0963">Cytoplasm</keyword>
<evidence type="ECO:0000256" key="10">
    <source>
        <dbReference type="ARBA" id="ARBA00063644"/>
    </source>
</evidence>
<keyword evidence="6 11" id="KW-0460">Magnesium</keyword>
<dbReference type="Gene3D" id="3.40.50.670">
    <property type="match status" value="1"/>
</dbReference>
<dbReference type="InterPro" id="IPR013760">
    <property type="entry name" value="Topo_IIA-like_dom_sf"/>
</dbReference>
<dbReference type="Pfam" id="PF00986">
    <property type="entry name" value="DNA_gyraseB_C"/>
    <property type="match status" value="1"/>
</dbReference>
<evidence type="ECO:0000256" key="5">
    <source>
        <dbReference type="ARBA" id="ARBA00022840"/>
    </source>
</evidence>
<dbReference type="PROSITE" id="PS50880">
    <property type="entry name" value="TOPRIM"/>
    <property type="match status" value="1"/>
</dbReference>
<gene>
    <name evidence="11" type="primary">gyrB</name>
    <name evidence="13" type="ORF">SAMN02745941_03340</name>
</gene>
<dbReference type="GO" id="GO:0046872">
    <property type="term" value="F:metal ion binding"/>
    <property type="evidence" value="ECO:0007669"/>
    <property type="project" value="UniProtKB-KW"/>
</dbReference>
<dbReference type="CDD" id="cd16928">
    <property type="entry name" value="HATPase_GyrB-like"/>
    <property type="match status" value="1"/>
</dbReference>
<comment type="subunit">
    <text evidence="11">Heterotetramer, composed of two GyrA and two GyrB chains. In the heterotetramer, GyrA contains the active site tyrosine that forms a transient covalent intermediate with DNA, while GyrB binds cofactors and catalyzes ATP hydrolysis.</text>
</comment>
<evidence type="ECO:0000256" key="7">
    <source>
        <dbReference type="ARBA" id="ARBA00023029"/>
    </source>
</evidence>
<dbReference type="GO" id="GO:0034335">
    <property type="term" value="F:DNA negative supercoiling activity"/>
    <property type="evidence" value="ECO:0007669"/>
    <property type="project" value="UniProtKB-ARBA"/>
</dbReference>
<feature type="binding site" evidence="11">
    <location>
        <position position="502"/>
    </location>
    <ligand>
        <name>Mg(2+)</name>
        <dbReference type="ChEBI" id="CHEBI:18420"/>
        <label>2</label>
    </ligand>
</feature>
<dbReference type="Pfam" id="PF00204">
    <property type="entry name" value="DNA_gyraseB"/>
    <property type="match status" value="1"/>
</dbReference>
<comment type="similarity">
    <text evidence="2 11">Belongs to the type II topoisomerase GyrB family.</text>
</comment>
<dbReference type="Pfam" id="PF02518">
    <property type="entry name" value="HATPase_c"/>
    <property type="match status" value="1"/>
</dbReference>
<dbReference type="GO" id="GO:0006265">
    <property type="term" value="P:DNA topological change"/>
    <property type="evidence" value="ECO:0007669"/>
    <property type="project" value="UniProtKB-UniRule"/>
</dbReference>
<dbReference type="NCBIfam" id="NF011501">
    <property type="entry name" value="PRK14939.1"/>
    <property type="match status" value="1"/>
</dbReference>
<dbReference type="InterPro" id="IPR014721">
    <property type="entry name" value="Ribsml_uS5_D2-typ_fold_subgr"/>
</dbReference>
<dbReference type="InterPro" id="IPR036890">
    <property type="entry name" value="HATPase_C_sf"/>
</dbReference>
<dbReference type="RefSeq" id="WP_175550919.1">
    <property type="nucleotide sequence ID" value="NZ_FQXU01000010.1"/>
</dbReference>
<dbReference type="InterPro" id="IPR034160">
    <property type="entry name" value="TOPRIM_GyrB"/>
</dbReference>
<dbReference type="SUPFAM" id="SSF55874">
    <property type="entry name" value="ATPase domain of HSP90 chaperone/DNA topoisomerase II/histidine kinase"/>
    <property type="match status" value="1"/>
</dbReference>
<evidence type="ECO:0000256" key="11">
    <source>
        <dbReference type="HAMAP-Rule" id="MF_01898"/>
    </source>
</evidence>
<comment type="subunit">
    <text evidence="10">Heterotetramer composed of ParC and ParE.</text>
</comment>
<evidence type="ECO:0000256" key="8">
    <source>
        <dbReference type="ARBA" id="ARBA00023125"/>
    </source>
</evidence>
<feature type="binding site" evidence="11">
    <location>
        <position position="427"/>
    </location>
    <ligand>
        <name>Mg(2+)</name>
        <dbReference type="ChEBI" id="CHEBI:18420"/>
        <label>1</label>
        <note>catalytic</note>
    </ligand>
</feature>
<dbReference type="Proteomes" id="UP000184241">
    <property type="component" value="Unassembled WGS sequence"/>
</dbReference>
<dbReference type="PRINTS" id="PR00418">
    <property type="entry name" value="TPI2FAMILY"/>
</dbReference>
<dbReference type="InterPro" id="IPR011557">
    <property type="entry name" value="GyrB"/>
</dbReference>
<dbReference type="SMART" id="SM00387">
    <property type="entry name" value="HATPase_c"/>
    <property type="match status" value="1"/>
</dbReference>
<dbReference type="FunFam" id="3.30.565.10:FF:000002">
    <property type="entry name" value="DNA gyrase subunit B"/>
    <property type="match status" value="1"/>
</dbReference>
<accession>A0A1M5ZSD1</accession>
<dbReference type="EC" id="5.6.2.2" evidence="11"/>
<evidence type="ECO:0000313" key="13">
    <source>
        <dbReference type="EMBL" id="SHI27068.1"/>
    </source>
</evidence>
<reference evidence="13 14" key="1">
    <citation type="submission" date="2016-11" db="EMBL/GenBank/DDBJ databases">
        <authorList>
            <person name="Jaros S."/>
            <person name="Januszkiewicz K."/>
            <person name="Wedrychowicz H."/>
        </authorList>
    </citation>
    <scope>NUCLEOTIDE SEQUENCE [LARGE SCALE GENOMIC DNA]</scope>
    <source>
        <strain evidence="13 14">DSM 6191</strain>
    </source>
</reference>
<comment type="catalytic activity">
    <reaction evidence="1 11">
        <text>ATP-dependent breakage, passage and rejoining of double-stranded DNA.</text>
        <dbReference type="EC" id="5.6.2.2"/>
    </reaction>
</comment>
<evidence type="ECO:0000256" key="2">
    <source>
        <dbReference type="ARBA" id="ARBA00010708"/>
    </source>
</evidence>
<dbReference type="InterPro" id="IPR013506">
    <property type="entry name" value="Topo_IIA_bsu_dom2"/>
</dbReference>
<keyword evidence="4 11" id="KW-0547">Nucleotide-binding</keyword>
<evidence type="ECO:0000259" key="12">
    <source>
        <dbReference type="PROSITE" id="PS50880"/>
    </source>
</evidence>
<dbReference type="InterPro" id="IPR003594">
    <property type="entry name" value="HATPase_dom"/>
</dbReference>
<dbReference type="InterPro" id="IPR001241">
    <property type="entry name" value="Topo_IIA"/>
</dbReference>
<dbReference type="CDD" id="cd00822">
    <property type="entry name" value="TopoII_Trans_DNA_gyrase"/>
    <property type="match status" value="1"/>
</dbReference>
<dbReference type="GO" id="GO:0005694">
    <property type="term" value="C:chromosome"/>
    <property type="evidence" value="ECO:0007669"/>
    <property type="project" value="InterPro"/>
</dbReference>
<dbReference type="InterPro" id="IPR020568">
    <property type="entry name" value="Ribosomal_Su5_D2-typ_SF"/>
</dbReference>
<dbReference type="PROSITE" id="PS00177">
    <property type="entry name" value="TOPOISOMERASE_II"/>
    <property type="match status" value="1"/>
</dbReference>
<dbReference type="CDD" id="cd03366">
    <property type="entry name" value="TOPRIM_TopoIIA_GyrB"/>
    <property type="match status" value="1"/>
</dbReference>
<comment type="cofactor">
    <cofactor evidence="11">
        <name>Mg(2+)</name>
        <dbReference type="ChEBI" id="CHEBI:18420"/>
    </cofactor>
    <cofactor evidence="11">
        <name>Mn(2+)</name>
        <dbReference type="ChEBI" id="CHEBI:29035"/>
    </cofactor>
    <cofactor evidence="11">
        <name>Ca(2+)</name>
        <dbReference type="ChEBI" id="CHEBI:29108"/>
    </cofactor>
    <text evidence="11">Binds two Mg(2+) per subunit. The magnesium ions form salt bridges with both the protein and the DNA. Can also accept other divalent metal cations, such as Mn(2+) or Ca(2+).</text>
</comment>
<feature type="binding site" evidence="11">
    <location>
        <position position="500"/>
    </location>
    <ligand>
        <name>Mg(2+)</name>
        <dbReference type="ChEBI" id="CHEBI:18420"/>
        <label>2</label>
    </ligand>
</feature>
<comment type="function">
    <text evidence="11">A type II topoisomerase that negatively supercoils closed circular double-stranded (ds) DNA in an ATP-dependent manner to modulate DNA topology and maintain chromosomes in an underwound state. Negative supercoiling favors strand separation, and DNA replication, transcription, recombination and repair, all of which involve strand separation. Also able to catalyze the interconversion of other topological isomers of dsDNA rings, including catenanes and knotted rings. Type II topoisomerases break and join 2 DNA strands simultaneously in an ATP-dependent manner.</text>
</comment>
<dbReference type="SUPFAM" id="SSF54211">
    <property type="entry name" value="Ribosomal protein S5 domain 2-like"/>
    <property type="match status" value="1"/>
</dbReference>
<dbReference type="SMART" id="SM00433">
    <property type="entry name" value="TOP2c"/>
    <property type="match status" value="1"/>
</dbReference>